<dbReference type="RefSeq" id="WP_086172010.1">
    <property type="nucleotide sequence ID" value="NZ_MRYD01000198.1"/>
</dbReference>
<dbReference type="PRINTS" id="PR00080">
    <property type="entry name" value="SDRFAMILY"/>
</dbReference>
<dbReference type="PANTHER" id="PTHR43975">
    <property type="entry name" value="ZGC:101858"/>
    <property type="match status" value="1"/>
</dbReference>
<protein>
    <submittedName>
        <fullName evidence="3">Ketoreductase</fullName>
    </submittedName>
</protein>
<name>A0ABX3YBZ8_9ACTN</name>
<dbReference type="InterPro" id="IPR057326">
    <property type="entry name" value="KR_dom"/>
</dbReference>
<proteinExistence type="inferred from homology"/>
<dbReference type="PANTHER" id="PTHR43975:SF2">
    <property type="entry name" value="EG:BACR7A4.14 PROTEIN-RELATED"/>
    <property type="match status" value="1"/>
</dbReference>
<comment type="caution">
    <text evidence="3">The sequence shown here is derived from an EMBL/GenBank/DDBJ whole genome shotgun (WGS) entry which is preliminary data.</text>
</comment>
<organism evidence="3 4">
    <name type="scientific">Streptomyces pharetrae CZA14</name>
    <dbReference type="NCBI Taxonomy" id="1144883"/>
    <lineage>
        <taxon>Bacteria</taxon>
        <taxon>Bacillati</taxon>
        <taxon>Actinomycetota</taxon>
        <taxon>Actinomycetes</taxon>
        <taxon>Kitasatosporales</taxon>
        <taxon>Streptomycetaceae</taxon>
        <taxon>Streptomyces</taxon>
    </lineage>
</organism>
<dbReference type="InterPro" id="IPR002347">
    <property type="entry name" value="SDR_fam"/>
</dbReference>
<dbReference type="InterPro" id="IPR036291">
    <property type="entry name" value="NAD(P)-bd_dom_sf"/>
</dbReference>
<dbReference type="CDD" id="cd05233">
    <property type="entry name" value="SDR_c"/>
    <property type="match status" value="1"/>
</dbReference>
<accession>A0ABX3YBZ8</accession>
<dbReference type="PRINTS" id="PR00081">
    <property type="entry name" value="GDHRDH"/>
</dbReference>
<comment type="similarity">
    <text evidence="1">Belongs to the short-chain dehydrogenases/reductases (SDR) family.</text>
</comment>
<evidence type="ECO:0000259" key="2">
    <source>
        <dbReference type="SMART" id="SM00822"/>
    </source>
</evidence>
<dbReference type="SUPFAM" id="SSF51735">
    <property type="entry name" value="NAD(P)-binding Rossmann-fold domains"/>
    <property type="match status" value="1"/>
</dbReference>
<keyword evidence="4" id="KW-1185">Reference proteome</keyword>
<dbReference type="Gene3D" id="3.40.50.720">
    <property type="entry name" value="NAD(P)-binding Rossmann-like Domain"/>
    <property type="match status" value="1"/>
</dbReference>
<sequence>MTLDGKSVVITGAATGIGRGITECVVKAGARVTLVGRREEPLRDLADRYGPAVAYVAQDVSAPGAAERIVAAATDRFGGVDAVVNNAGLARFGRLDESDPALFDAMFAVNVRAPAELIRRALPHLRARRGSVVNISSVGAVLSMPGRSFYGATKAALNSLTRSLARELAPDVRVNAIMPGPVDTPMWNETGLDETATRRLRVDLLSSTPMGRFGEDTEIGRWVCMLLDPESSGWVTGALIPVDGGRTA</sequence>
<dbReference type="InterPro" id="IPR020904">
    <property type="entry name" value="Sc_DH/Rdtase_CS"/>
</dbReference>
<evidence type="ECO:0000256" key="1">
    <source>
        <dbReference type="ARBA" id="ARBA00006484"/>
    </source>
</evidence>
<dbReference type="SMART" id="SM00822">
    <property type="entry name" value="PKS_KR"/>
    <property type="match status" value="1"/>
</dbReference>
<reference evidence="3 4" key="1">
    <citation type="submission" date="2016-12" db="EMBL/GenBank/DDBJ databases">
        <title>Genome Mining:The Detection of Biosynthetic Gene Clusters to Aid in the Expression of Curamycin A produced by Streptomyces sp. strain CZA14.</title>
        <authorList>
            <person name="Durrell K.A."/>
            <person name="Kirby B.M."/>
            <person name="Khan W."/>
            <person name="Mthethwa T."/>
            <person name="Le Roes-Hill M."/>
        </authorList>
    </citation>
    <scope>NUCLEOTIDE SEQUENCE [LARGE SCALE GENOMIC DNA]</scope>
    <source>
        <strain evidence="3 4">CZA14</strain>
    </source>
</reference>
<feature type="domain" description="Ketoreductase" evidence="2">
    <location>
        <begin position="6"/>
        <end position="190"/>
    </location>
</feature>
<dbReference type="Proteomes" id="UP000194266">
    <property type="component" value="Unassembled WGS sequence"/>
</dbReference>
<evidence type="ECO:0000313" key="4">
    <source>
        <dbReference type="Proteomes" id="UP000194266"/>
    </source>
</evidence>
<dbReference type="Pfam" id="PF13561">
    <property type="entry name" value="adh_short_C2"/>
    <property type="match status" value="1"/>
</dbReference>
<evidence type="ECO:0000313" key="3">
    <source>
        <dbReference type="EMBL" id="OSZ57354.1"/>
    </source>
</evidence>
<gene>
    <name evidence="3" type="ORF">OQI_27745</name>
</gene>
<dbReference type="PROSITE" id="PS00061">
    <property type="entry name" value="ADH_SHORT"/>
    <property type="match status" value="1"/>
</dbReference>
<dbReference type="EMBL" id="MRYD01000198">
    <property type="protein sequence ID" value="OSZ57354.1"/>
    <property type="molecule type" value="Genomic_DNA"/>
</dbReference>